<dbReference type="OrthoDB" id="3242741at2"/>
<evidence type="ECO:0000313" key="4">
    <source>
        <dbReference type="Proteomes" id="UP000325415"/>
    </source>
</evidence>
<protein>
    <submittedName>
        <fullName evidence="3">Tripartite tricarboxylate transporter TctB family protein</fullName>
    </submittedName>
</protein>
<reference evidence="3 4" key="1">
    <citation type="submission" date="2018-04" db="EMBL/GenBank/DDBJ databases">
        <authorList>
            <person name="Eckel V.P."/>
            <person name="Vogel R.F."/>
        </authorList>
    </citation>
    <scope>NUCLEOTIDE SEQUENCE [LARGE SCALE GENOMIC DNA]</scope>
    <source>
        <strain evidence="4">TMW 2.1764</strain>
    </source>
</reference>
<feature type="region of interest" description="Disordered" evidence="1">
    <location>
        <begin position="1"/>
        <end position="31"/>
    </location>
</feature>
<name>A0A5N6SBP7_9BIFI</name>
<feature type="transmembrane region" description="Helical" evidence="2">
    <location>
        <begin position="116"/>
        <end position="136"/>
    </location>
</feature>
<keyword evidence="4" id="KW-1185">Reference proteome</keyword>
<organism evidence="3 4">
    <name type="scientific">Bifidobacterium tibiigranuli</name>
    <dbReference type="NCBI Taxonomy" id="2172043"/>
    <lineage>
        <taxon>Bacteria</taxon>
        <taxon>Bacillati</taxon>
        <taxon>Actinomycetota</taxon>
        <taxon>Actinomycetes</taxon>
        <taxon>Bifidobacteriales</taxon>
        <taxon>Bifidobacteriaceae</taxon>
        <taxon>Bifidobacterium</taxon>
    </lineage>
</organism>
<evidence type="ECO:0000256" key="1">
    <source>
        <dbReference type="SAM" id="MobiDB-lite"/>
    </source>
</evidence>
<gene>
    <name evidence="3" type="ORF">DDE84_00455</name>
</gene>
<comment type="caution">
    <text evidence="3">The sequence shown here is derived from an EMBL/GenBank/DDBJ whole genome shotgun (WGS) entry which is preliminary data.</text>
</comment>
<accession>A0A5N6SBP7</accession>
<keyword evidence="2" id="KW-0812">Transmembrane</keyword>
<feature type="transmembrane region" description="Helical" evidence="2">
    <location>
        <begin position="88"/>
        <end position="110"/>
    </location>
</feature>
<feature type="region of interest" description="Disordered" evidence="1">
    <location>
        <begin position="48"/>
        <end position="69"/>
    </location>
</feature>
<dbReference type="EMBL" id="QDAG01000001">
    <property type="protein sequence ID" value="KAE8130098.1"/>
    <property type="molecule type" value="Genomic_DNA"/>
</dbReference>
<feature type="compositionally biased region" description="Basic and acidic residues" evidence="1">
    <location>
        <begin position="1"/>
        <end position="12"/>
    </location>
</feature>
<keyword evidence="2" id="KW-1133">Transmembrane helix</keyword>
<dbReference type="Proteomes" id="UP000325415">
    <property type="component" value="Unassembled WGS sequence"/>
</dbReference>
<evidence type="ECO:0000313" key="3">
    <source>
        <dbReference type="EMBL" id="KAE8130098.1"/>
    </source>
</evidence>
<dbReference type="AlphaFoldDB" id="A0A5N6SBP7"/>
<evidence type="ECO:0000256" key="2">
    <source>
        <dbReference type="SAM" id="Phobius"/>
    </source>
</evidence>
<dbReference type="RefSeq" id="WP_152579796.1">
    <property type="nucleotide sequence ID" value="NZ_JALCCS010000034.1"/>
</dbReference>
<keyword evidence="2" id="KW-0472">Membrane</keyword>
<dbReference type="GeneID" id="78126175"/>
<proteinExistence type="predicted"/>
<sequence>MPNRAERRAQDKRSRRGVPAQYDQTQGRARSDMIDEYALQDKSRRLEEHVDGEWKPSASVTDTTGDRLDDIEMRDPDIIKPPHSVRQAFRIVSWTLIGLSVIAFLVIMWLPSHPLWLIATISAVFVVAVLSLFVVAGDPKHNPNLDANGTAV</sequence>